<name>W2QQF6_PHYN3</name>
<reference evidence="2 3" key="2">
    <citation type="submission" date="2013-11" db="EMBL/GenBank/DDBJ databases">
        <title>The Genome Sequence of Phytophthora parasitica INRA-310.</title>
        <authorList>
            <consortium name="The Broad Institute Genomics Platform"/>
            <person name="Russ C."/>
            <person name="Tyler B."/>
            <person name="Panabieres F."/>
            <person name="Shan W."/>
            <person name="Tripathy S."/>
            <person name="Grunwald N."/>
            <person name="Machado M."/>
            <person name="Johnson C.S."/>
            <person name="Arredondo F."/>
            <person name="Hong C."/>
            <person name="Coffey M."/>
            <person name="Young S.K."/>
            <person name="Zeng Q."/>
            <person name="Gargeya S."/>
            <person name="Fitzgerald M."/>
            <person name="Abouelleil A."/>
            <person name="Alvarado L."/>
            <person name="Chapman S.B."/>
            <person name="Gainer-Dewar J."/>
            <person name="Goldberg J."/>
            <person name="Griggs A."/>
            <person name="Gujja S."/>
            <person name="Hansen M."/>
            <person name="Howarth C."/>
            <person name="Imamovic A."/>
            <person name="Ireland A."/>
            <person name="Larimer J."/>
            <person name="McCowan C."/>
            <person name="Murphy C."/>
            <person name="Pearson M."/>
            <person name="Poon T.W."/>
            <person name="Priest M."/>
            <person name="Roberts A."/>
            <person name="Saif S."/>
            <person name="Shea T."/>
            <person name="Sykes S."/>
            <person name="Wortman J."/>
            <person name="Nusbaum C."/>
            <person name="Birren B."/>
        </authorList>
    </citation>
    <scope>NUCLEOTIDE SEQUENCE [LARGE SCALE GENOMIC DNA]</scope>
    <source>
        <strain evidence="2 3">INRA-310</strain>
    </source>
</reference>
<dbReference type="RefSeq" id="XP_008899337.1">
    <property type="nucleotide sequence ID" value="XM_008901089.1"/>
</dbReference>
<evidence type="ECO:0000313" key="3">
    <source>
        <dbReference type="Proteomes" id="UP000018817"/>
    </source>
</evidence>
<organism evidence="2 3">
    <name type="scientific">Phytophthora nicotianae (strain INRA-310)</name>
    <name type="common">Phytophthora parasitica</name>
    <dbReference type="NCBI Taxonomy" id="761204"/>
    <lineage>
        <taxon>Eukaryota</taxon>
        <taxon>Sar</taxon>
        <taxon>Stramenopiles</taxon>
        <taxon>Oomycota</taxon>
        <taxon>Peronosporomycetes</taxon>
        <taxon>Peronosporales</taxon>
        <taxon>Peronosporaceae</taxon>
        <taxon>Phytophthora</taxon>
    </lineage>
</organism>
<evidence type="ECO:0000256" key="1">
    <source>
        <dbReference type="SAM" id="MobiDB-lite"/>
    </source>
</evidence>
<sequence length="354" mass="39613">MTKSASRQKANNANGSKNATITSTANAPVNPAGTKSTNKNPNVAQNANANVNKAANKNFGKMIALTDVTPASVQQARQIRKTDFERFQKFHNFFIANEEPTARVINSKANTKREQVDQWLAGAVNPKTLACIQEIQETQPGLLELLVVSAALTKYGEKELARRDDLGEMDYVVGARFGTNGLRSKQHVQHTVGMSFVLRLVLDLAPEKRAGFDFSEKRFTIKYGDKINQGSAQDQESGIAHPIFTPVLAPEITSTSHAALVKWRKKRTVYEDIMRARCQTSGEDFDAVTRSVKDSFDRKLLETWCRLRWQIAVDDVDDDRLRTEIDGIINSVNNHFTRRASLVQERFSSQLEVE</sequence>
<dbReference type="GeneID" id="20190520"/>
<proteinExistence type="predicted"/>
<dbReference type="VEuPathDB" id="FungiDB:PPTG_21921"/>
<dbReference type="Proteomes" id="UP000018817">
    <property type="component" value="Unassembled WGS sequence"/>
</dbReference>
<dbReference type="EMBL" id="KI669570">
    <property type="protein sequence ID" value="ETN15318.1"/>
    <property type="molecule type" value="Genomic_DNA"/>
</dbReference>
<feature type="compositionally biased region" description="Polar residues" evidence="1">
    <location>
        <begin position="1"/>
        <end position="37"/>
    </location>
</feature>
<gene>
    <name evidence="2" type="ORF">PPTG_21921</name>
</gene>
<reference evidence="3" key="1">
    <citation type="submission" date="2011-12" db="EMBL/GenBank/DDBJ databases">
        <authorList>
            <consortium name="The Broad Institute Genome Sequencing Platform"/>
            <person name="Russ C."/>
            <person name="Tyler B."/>
            <person name="Panabieres F."/>
            <person name="Shan W."/>
            <person name="Tripathy S."/>
            <person name="Grunwald N."/>
            <person name="Machado M."/>
            <person name="Young S.K."/>
            <person name="Zeng Q."/>
            <person name="Gargeya S."/>
            <person name="Fitzgerald M."/>
            <person name="Haas B."/>
            <person name="Abouelleil A."/>
            <person name="Alvarado L."/>
            <person name="Arachchi H.M."/>
            <person name="Berlin A."/>
            <person name="Chapman S.B."/>
            <person name="Gearin G."/>
            <person name="Goldberg J."/>
            <person name="Griggs A."/>
            <person name="Gujja S."/>
            <person name="Hansen M."/>
            <person name="Heiman D."/>
            <person name="Howarth C."/>
            <person name="Larimer J."/>
            <person name="Lui A."/>
            <person name="MacDonald P.J.P."/>
            <person name="McCowen C."/>
            <person name="Montmayeur A."/>
            <person name="Murphy C."/>
            <person name="Neiman D."/>
            <person name="Pearson M."/>
            <person name="Priest M."/>
            <person name="Roberts A."/>
            <person name="Saif S."/>
            <person name="Shea T."/>
            <person name="Sisk P."/>
            <person name="Stolte C."/>
            <person name="Sykes S."/>
            <person name="Wortman J."/>
            <person name="Nusbaum C."/>
            <person name="Birren B."/>
        </authorList>
    </citation>
    <scope>NUCLEOTIDE SEQUENCE [LARGE SCALE GENOMIC DNA]</scope>
    <source>
        <strain evidence="3">INRA-310</strain>
    </source>
</reference>
<accession>W2QQF6</accession>
<feature type="region of interest" description="Disordered" evidence="1">
    <location>
        <begin position="1"/>
        <end position="44"/>
    </location>
</feature>
<dbReference type="AlphaFoldDB" id="W2QQF6"/>
<evidence type="ECO:0000313" key="2">
    <source>
        <dbReference type="EMBL" id="ETN15318.1"/>
    </source>
</evidence>
<dbReference type="STRING" id="761204.W2QQF6"/>
<protein>
    <submittedName>
        <fullName evidence="2">Uncharacterized protein</fullName>
    </submittedName>
</protein>